<keyword evidence="2" id="KW-0808">Transferase</keyword>
<dbReference type="Proteomes" id="UP000008206">
    <property type="component" value="Plasmid Cy782201"/>
</dbReference>
<evidence type="ECO:0000313" key="2">
    <source>
        <dbReference type="EMBL" id="ADN17589.1"/>
    </source>
</evidence>
<sequence>MVNQDFLDLWREEGLRQIPQNFEVFRSLVAQTRDFTEQGKYDVAAVYAKIAASYADFKHCGFFVSPELEHLLIEIGQKTITKKSYFNPSKFGSKTPENILHVATCMQYLGGHSRMLLRWIKQDTERSHSLVVTDEPREAIPKSLKEAVSNSGGHIYVLRETIGSLISWAKRLRQIAASVDLVVLHIFEYDVVPIIAFANKKASPPIIFSNFNDHNFWLGVGISDVVANLRESGKRHSEKHRGVETKRNALLPTILEPTQRILSRAEAKQQLGLPKNSILLLSIARAPKYKTIDGISYADAHVSLLEKYEQAFLIVVGSGYRKDWSNAIEQTQGRIIPYEQNPDTALFLQAADIYVDSFPFVSNTSLLEAGSYGLPLVSRYPYSSQACELLGADMLGLTGNLIRVSNLEEYVLVLSRLIEDEEFRLNLGEATRQKIIETHIGINWQRYLNDLYQLATVLPRLTEPLLTIDQMCLGEPNVFLPSIYGLDLNLEHLIRNNLKLMPFDQRLYHWFRLAKKTKLSNSTERLLWLKDLMPEWFIQRLKKFLGYYQNPEF</sequence>
<dbReference type="GO" id="GO:0016757">
    <property type="term" value="F:glycosyltransferase activity"/>
    <property type="evidence" value="ECO:0007669"/>
    <property type="project" value="InterPro"/>
</dbReference>
<name>E0UKV9_GLOV7</name>
<geneLocation type="plasmid" evidence="2 3">
    <name>Cy782201</name>
</geneLocation>
<dbReference type="EMBL" id="CP002199">
    <property type="protein sequence ID" value="ADN17589.1"/>
    <property type="molecule type" value="Genomic_DNA"/>
</dbReference>
<keyword evidence="2" id="KW-0614">Plasmid</keyword>
<organism evidence="2 3">
    <name type="scientific">Gloeothece verrucosa (strain PCC 7822)</name>
    <name type="common">Cyanothece sp. (strain PCC 7822)</name>
    <dbReference type="NCBI Taxonomy" id="497965"/>
    <lineage>
        <taxon>Bacteria</taxon>
        <taxon>Bacillati</taxon>
        <taxon>Cyanobacteriota</taxon>
        <taxon>Cyanophyceae</taxon>
        <taxon>Oscillatoriophycideae</taxon>
        <taxon>Chroococcales</taxon>
        <taxon>Aphanothecaceae</taxon>
        <taxon>Gloeothece</taxon>
        <taxon>Gloeothece verrucosa</taxon>
    </lineage>
</organism>
<gene>
    <name evidence="2" type="ordered locus">Cyan7822_5728</name>
</gene>
<evidence type="ECO:0000259" key="1">
    <source>
        <dbReference type="Pfam" id="PF00534"/>
    </source>
</evidence>
<feature type="domain" description="Glycosyl transferase family 1" evidence="1">
    <location>
        <begin position="264"/>
        <end position="433"/>
    </location>
</feature>
<proteinExistence type="predicted"/>
<dbReference type="SUPFAM" id="SSF53756">
    <property type="entry name" value="UDP-Glycosyltransferase/glycogen phosphorylase"/>
    <property type="match status" value="1"/>
</dbReference>
<reference evidence="3" key="1">
    <citation type="journal article" date="2011" name="MBio">
        <title>Novel metabolic attributes of the genus Cyanothece, comprising a group of unicellular nitrogen-fixing Cyanobacteria.</title>
        <authorList>
            <person name="Bandyopadhyay A."/>
            <person name="Elvitigala T."/>
            <person name="Welsh E."/>
            <person name="Stockel J."/>
            <person name="Liberton M."/>
            <person name="Min H."/>
            <person name="Sherman L.A."/>
            <person name="Pakrasi H.B."/>
        </authorList>
    </citation>
    <scope>NUCLEOTIDE SEQUENCE [LARGE SCALE GENOMIC DNA]</scope>
    <source>
        <strain evidence="3">PCC 7822</strain>
        <plasmid evidence="3">Cy782201</plasmid>
    </source>
</reference>
<keyword evidence="3" id="KW-1185">Reference proteome</keyword>
<dbReference type="Gene3D" id="3.40.50.2000">
    <property type="entry name" value="Glycogen Phosphorylase B"/>
    <property type="match status" value="1"/>
</dbReference>
<evidence type="ECO:0000313" key="3">
    <source>
        <dbReference type="Proteomes" id="UP000008206"/>
    </source>
</evidence>
<dbReference type="HOGENOM" id="CLU_492368_0_0_3"/>
<protein>
    <submittedName>
        <fullName evidence="2">Glycosyl transferase group 1</fullName>
    </submittedName>
</protein>
<dbReference type="InterPro" id="IPR001296">
    <property type="entry name" value="Glyco_trans_1"/>
</dbReference>
<dbReference type="KEGG" id="cyj:Cyan7822_5728"/>
<accession>E0UKV9</accession>
<dbReference type="AlphaFoldDB" id="E0UKV9"/>
<dbReference type="Pfam" id="PF00534">
    <property type="entry name" value="Glycos_transf_1"/>
    <property type="match status" value="1"/>
</dbReference>
<dbReference type="CAZy" id="GT4">
    <property type="family name" value="Glycosyltransferase Family 4"/>
</dbReference>
<dbReference type="RefSeq" id="WP_013334339.1">
    <property type="nucleotide sequence ID" value="NC_014533.1"/>
</dbReference>